<dbReference type="RefSeq" id="WP_282198133.1">
    <property type="nucleotide sequence ID" value="NZ_BOQE01000001.1"/>
</dbReference>
<keyword evidence="6" id="KW-0472">Membrane</keyword>
<proteinExistence type="inferred from homology"/>
<gene>
    <name evidence="8" type="ORF">DNHGIG_04290</name>
</gene>
<keyword evidence="3 6" id="KW-0479">Metal-binding</keyword>
<evidence type="ECO:0000256" key="3">
    <source>
        <dbReference type="ARBA" id="ARBA00022723"/>
    </source>
</evidence>
<evidence type="ECO:0000256" key="6">
    <source>
        <dbReference type="RuleBase" id="RU364112"/>
    </source>
</evidence>
<dbReference type="AlphaFoldDB" id="A0AAV4LAW0"/>
<organism evidence="8 9">
    <name type="scientific">Collibacillus ludicampi</name>
    <dbReference type="NCBI Taxonomy" id="2771369"/>
    <lineage>
        <taxon>Bacteria</taxon>
        <taxon>Bacillati</taxon>
        <taxon>Bacillota</taxon>
        <taxon>Bacilli</taxon>
        <taxon>Bacillales</taxon>
        <taxon>Alicyclobacillaceae</taxon>
        <taxon>Collibacillus</taxon>
    </lineage>
</organism>
<dbReference type="InterPro" id="IPR005616">
    <property type="entry name" value="CcmH/CycL/Ccl2/NrfF_N"/>
</dbReference>
<dbReference type="PANTHER" id="PTHR47870">
    <property type="entry name" value="CYTOCHROME C-TYPE BIOGENESIS PROTEIN CCMH"/>
    <property type="match status" value="1"/>
</dbReference>
<dbReference type="Gene3D" id="1.10.8.640">
    <property type="entry name" value="Cytochrome C biogenesis protein"/>
    <property type="match status" value="1"/>
</dbReference>
<keyword evidence="9" id="KW-1185">Reference proteome</keyword>
<dbReference type="Pfam" id="PF03918">
    <property type="entry name" value="CcmH"/>
    <property type="match status" value="1"/>
</dbReference>
<keyword evidence="5 6" id="KW-0408">Iron</keyword>
<dbReference type="InterPro" id="IPR038297">
    <property type="entry name" value="CcmH/CycL/NrfF/Ccl2_sf"/>
</dbReference>
<dbReference type="InterPro" id="IPR051263">
    <property type="entry name" value="C-type_cytochrome_biogenesis"/>
</dbReference>
<evidence type="ECO:0000313" key="9">
    <source>
        <dbReference type="Proteomes" id="UP001057291"/>
    </source>
</evidence>
<reference evidence="8" key="1">
    <citation type="journal article" date="2023" name="Int. J. Syst. Evol. Microbiol.">
        <title>Collibacillus ludicampi gen. nov., sp. nov., a new soil bacterium of the family Alicyclobacillaceae.</title>
        <authorList>
            <person name="Jojima T."/>
            <person name="Ioku Y."/>
            <person name="Fukuta Y."/>
            <person name="Shirasaka N."/>
            <person name="Matsumura Y."/>
            <person name="Mori M."/>
        </authorList>
    </citation>
    <scope>NUCLEOTIDE SEQUENCE</scope>
    <source>
        <strain evidence="8">TP075</strain>
    </source>
</reference>
<comment type="caution">
    <text evidence="8">The sequence shown here is derived from an EMBL/GenBank/DDBJ whole genome shotgun (WGS) entry which is preliminary data.</text>
</comment>
<evidence type="ECO:0000256" key="2">
    <source>
        <dbReference type="ARBA" id="ARBA00022617"/>
    </source>
</evidence>
<evidence type="ECO:0000256" key="4">
    <source>
        <dbReference type="ARBA" id="ARBA00022729"/>
    </source>
</evidence>
<feature type="signal peptide" evidence="6">
    <location>
        <begin position="1"/>
        <end position="23"/>
    </location>
</feature>
<keyword evidence="2 6" id="KW-0349">Heme</keyword>
<protein>
    <recommendedName>
        <fullName evidence="6">Cytochrome c-type biogenesis protein</fullName>
    </recommendedName>
</protein>
<dbReference type="GO" id="GO:0046872">
    <property type="term" value="F:metal ion binding"/>
    <property type="evidence" value="ECO:0007669"/>
    <property type="project" value="UniProtKB-KW"/>
</dbReference>
<comment type="function">
    <text evidence="6">Possible subunit of a heme lyase.</text>
</comment>
<comment type="similarity">
    <text evidence="1 6">Belongs to the CcmH/CycL/Ccl2/NrfF family.</text>
</comment>
<keyword evidence="6" id="KW-1133">Transmembrane helix</keyword>
<keyword evidence="6" id="KW-0812">Transmembrane</keyword>
<dbReference type="EMBL" id="BOQE01000001">
    <property type="protein sequence ID" value="GIM44880.1"/>
    <property type="molecule type" value="Genomic_DNA"/>
</dbReference>
<dbReference type="Proteomes" id="UP001057291">
    <property type="component" value="Unassembled WGS sequence"/>
</dbReference>
<feature type="domain" description="CcmH/CycL/Ccl2/NrfF N-terminal" evidence="7">
    <location>
        <begin position="24"/>
        <end position="135"/>
    </location>
</feature>
<dbReference type="PANTHER" id="PTHR47870:SF4">
    <property type="entry name" value="CYTOCHROME C-TYPE BIOGENESIS PROTEIN CYCH"/>
    <property type="match status" value="1"/>
</dbReference>
<evidence type="ECO:0000313" key="8">
    <source>
        <dbReference type="EMBL" id="GIM44880.1"/>
    </source>
</evidence>
<dbReference type="CDD" id="cd16378">
    <property type="entry name" value="CcmH_N"/>
    <property type="match status" value="1"/>
</dbReference>
<name>A0AAV4LAW0_9BACL</name>
<sequence>MKRLFIIGFVALNILCTTHSAMAETRTFVTREQVNEVAKEMYPPGTTDNMTADYAPTEQGENMRQEIARMLQEGKSKEEIIRFYVERYGDRVLASPQKKGFMLSAWVLPIVVILLAFLALFSVLRKWVRNAQTRVSDIYLQPQELTFDDQRIIEDEFQRFIR</sequence>
<feature type="transmembrane region" description="Helical" evidence="6">
    <location>
        <begin position="103"/>
        <end position="124"/>
    </location>
</feature>
<evidence type="ECO:0000256" key="1">
    <source>
        <dbReference type="ARBA" id="ARBA00010342"/>
    </source>
</evidence>
<evidence type="ECO:0000259" key="7">
    <source>
        <dbReference type="Pfam" id="PF03918"/>
    </source>
</evidence>
<feature type="chain" id="PRO_5043104555" description="Cytochrome c-type biogenesis protein" evidence="6">
    <location>
        <begin position="24"/>
        <end position="162"/>
    </location>
</feature>
<accession>A0AAV4LAW0</accession>
<evidence type="ECO:0000256" key="5">
    <source>
        <dbReference type="ARBA" id="ARBA00023004"/>
    </source>
</evidence>
<keyword evidence="4 6" id="KW-0732">Signal</keyword>
<dbReference type="GO" id="GO:0005886">
    <property type="term" value="C:plasma membrane"/>
    <property type="evidence" value="ECO:0007669"/>
    <property type="project" value="TreeGrafter"/>
</dbReference>